<sequence length="48" mass="5383">MGRRGHSTTIGKIAKIERDRRVSEIRVLGEIIRKEQVNQPLEPVSASA</sequence>
<evidence type="ECO:0000313" key="2">
    <source>
        <dbReference type="Proteomes" id="UP000587527"/>
    </source>
</evidence>
<evidence type="ECO:0000313" key="1">
    <source>
        <dbReference type="EMBL" id="MBB5874345.1"/>
    </source>
</evidence>
<keyword evidence="2" id="KW-1185">Reference proteome</keyword>
<dbReference type="Proteomes" id="UP000587527">
    <property type="component" value="Unassembled WGS sequence"/>
</dbReference>
<proteinExistence type="predicted"/>
<comment type="caution">
    <text evidence="1">The sequence shown here is derived from an EMBL/GenBank/DDBJ whole genome shotgun (WGS) entry which is preliminary data.</text>
</comment>
<organism evidence="1 2">
    <name type="scientific">Allocatelliglobosispora scoriae</name>
    <dbReference type="NCBI Taxonomy" id="643052"/>
    <lineage>
        <taxon>Bacteria</taxon>
        <taxon>Bacillati</taxon>
        <taxon>Actinomycetota</taxon>
        <taxon>Actinomycetes</taxon>
        <taxon>Micromonosporales</taxon>
        <taxon>Micromonosporaceae</taxon>
        <taxon>Allocatelliglobosispora</taxon>
    </lineage>
</organism>
<gene>
    <name evidence="1" type="ORF">F4553_007779</name>
</gene>
<protein>
    <submittedName>
        <fullName evidence="1">Uncharacterized protein</fullName>
    </submittedName>
</protein>
<reference evidence="1 2" key="1">
    <citation type="submission" date="2020-08" db="EMBL/GenBank/DDBJ databases">
        <title>Sequencing the genomes of 1000 actinobacteria strains.</title>
        <authorList>
            <person name="Klenk H.-P."/>
        </authorList>
    </citation>
    <scope>NUCLEOTIDE SEQUENCE [LARGE SCALE GENOMIC DNA]</scope>
    <source>
        <strain evidence="1 2">DSM 45362</strain>
    </source>
</reference>
<dbReference type="RefSeq" id="WP_184846400.1">
    <property type="nucleotide sequence ID" value="NZ_JACHMN010000003.1"/>
</dbReference>
<dbReference type="EMBL" id="JACHMN010000003">
    <property type="protein sequence ID" value="MBB5874345.1"/>
    <property type="molecule type" value="Genomic_DNA"/>
</dbReference>
<dbReference type="AlphaFoldDB" id="A0A841C365"/>
<name>A0A841C365_9ACTN</name>
<accession>A0A841C365</accession>